<dbReference type="Proteomes" id="UP000054845">
    <property type="component" value="Unassembled WGS sequence"/>
</dbReference>
<organism evidence="1 2">
    <name type="scientific">Ceraceosorus bombacis</name>
    <dbReference type="NCBI Taxonomy" id="401625"/>
    <lineage>
        <taxon>Eukaryota</taxon>
        <taxon>Fungi</taxon>
        <taxon>Dikarya</taxon>
        <taxon>Basidiomycota</taxon>
        <taxon>Ustilaginomycotina</taxon>
        <taxon>Exobasidiomycetes</taxon>
        <taxon>Ceraceosorales</taxon>
        <taxon>Ceraceosoraceae</taxon>
        <taxon>Ceraceosorus</taxon>
    </lineage>
</organism>
<reference evidence="2" key="1">
    <citation type="submission" date="2014-09" db="EMBL/GenBank/DDBJ databases">
        <authorList>
            <person name="Sharma Rahul"/>
            <person name="Thines Marco"/>
        </authorList>
    </citation>
    <scope>NUCLEOTIDE SEQUENCE [LARGE SCALE GENOMIC DNA]</scope>
</reference>
<protein>
    <submittedName>
        <fullName evidence="1">Uncharacterized protein</fullName>
    </submittedName>
</protein>
<sequence>MSSCHFLLRRRLLMSMSRYGLSGSEEERFAGNKIARIHKNVFKSDNAGRLKGRASTSTKTRVQARELFAEGLLLRQAYHWVDILAWILTGDSRRVLTLVGVVKLVCNFLVGTSISPSELPALTIALASSSA</sequence>
<keyword evidence="2" id="KW-1185">Reference proteome</keyword>
<evidence type="ECO:0000313" key="1">
    <source>
        <dbReference type="EMBL" id="CEH16703.1"/>
    </source>
</evidence>
<dbReference type="EMBL" id="CCYA01000347">
    <property type="protein sequence ID" value="CEH16703.1"/>
    <property type="molecule type" value="Genomic_DNA"/>
</dbReference>
<name>A0A0P1BL74_9BASI</name>
<proteinExistence type="predicted"/>
<dbReference type="AlphaFoldDB" id="A0A0P1BL74"/>
<evidence type="ECO:0000313" key="2">
    <source>
        <dbReference type="Proteomes" id="UP000054845"/>
    </source>
</evidence>
<accession>A0A0P1BL74</accession>